<evidence type="ECO:0000313" key="3">
    <source>
        <dbReference type="Proteomes" id="UP000324800"/>
    </source>
</evidence>
<reference evidence="2 3" key="1">
    <citation type="submission" date="2019-03" db="EMBL/GenBank/DDBJ databases">
        <title>Single cell metagenomics reveals metabolic interactions within the superorganism composed of flagellate Streblomastix strix and complex community of Bacteroidetes bacteria on its surface.</title>
        <authorList>
            <person name="Treitli S.C."/>
            <person name="Kolisko M."/>
            <person name="Husnik F."/>
            <person name="Keeling P."/>
            <person name="Hampl V."/>
        </authorList>
    </citation>
    <scope>NUCLEOTIDE SEQUENCE [LARGE SCALE GENOMIC DNA]</scope>
    <source>
        <strain evidence="2">ST1C</strain>
    </source>
</reference>
<dbReference type="AlphaFoldDB" id="A0A5J4VL20"/>
<feature type="compositionally biased region" description="Basic and acidic residues" evidence="1">
    <location>
        <begin position="76"/>
        <end position="89"/>
    </location>
</feature>
<protein>
    <submittedName>
        <fullName evidence="2">Uncharacterized protein</fullName>
    </submittedName>
</protein>
<proteinExistence type="predicted"/>
<organism evidence="2 3">
    <name type="scientific">Streblomastix strix</name>
    <dbReference type="NCBI Taxonomy" id="222440"/>
    <lineage>
        <taxon>Eukaryota</taxon>
        <taxon>Metamonada</taxon>
        <taxon>Preaxostyla</taxon>
        <taxon>Oxymonadida</taxon>
        <taxon>Streblomastigidae</taxon>
        <taxon>Streblomastix</taxon>
    </lineage>
</organism>
<feature type="region of interest" description="Disordered" evidence="1">
    <location>
        <begin position="171"/>
        <end position="195"/>
    </location>
</feature>
<feature type="region of interest" description="Disordered" evidence="1">
    <location>
        <begin position="145"/>
        <end position="164"/>
    </location>
</feature>
<name>A0A5J4VL20_9EUKA</name>
<dbReference type="EMBL" id="SNRW01006389">
    <property type="protein sequence ID" value="KAA6383174.1"/>
    <property type="molecule type" value="Genomic_DNA"/>
</dbReference>
<feature type="region of interest" description="Disordered" evidence="1">
    <location>
        <begin position="1"/>
        <end position="131"/>
    </location>
</feature>
<sequence>MNGIKNKRKRDEEFEDEYEIEEDGMNYIKQIEDNMDEFEDPSMNNYQSQEQSGNKGRGRGRSNRGRGSINNNGRGKSRENRGRGGKKNDFCQIQVQDNQIEMQNSNQIKISQSQHQQISSSSSSSPILSPQAHFLSPQNIDARPLQTSQQQTHNSKSKSKAVSRVKVQATLNEQQQRPKSRLQQSLFQQPDTPDLSSAVPVLESFDGAKQVMPRMKHALLRVENLFGYGNENSASSEMSNENLFN</sequence>
<feature type="compositionally biased region" description="Acidic residues" evidence="1">
    <location>
        <begin position="13"/>
        <end position="24"/>
    </location>
</feature>
<feature type="compositionally biased region" description="Polar residues" evidence="1">
    <location>
        <begin position="91"/>
        <end position="102"/>
    </location>
</feature>
<accession>A0A5J4VL20</accession>
<feature type="compositionally biased region" description="Low complexity" evidence="1">
    <location>
        <begin position="65"/>
        <end position="74"/>
    </location>
</feature>
<feature type="compositionally biased region" description="Polar residues" evidence="1">
    <location>
        <begin position="42"/>
        <end position="51"/>
    </location>
</feature>
<dbReference type="Proteomes" id="UP000324800">
    <property type="component" value="Unassembled WGS sequence"/>
</dbReference>
<evidence type="ECO:0000256" key="1">
    <source>
        <dbReference type="SAM" id="MobiDB-lite"/>
    </source>
</evidence>
<evidence type="ECO:0000313" key="2">
    <source>
        <dbReference type="EMBL" id="KAA6383174.1"/>
    </source>
</evidence>
<gene>
    <name evidence="2" type="ORF">EZS28_021297</name>
</gene>
<comment type="caution">
    <text evidence="2">The sequence shown here is derived from an EMBL/GenBank/DDBJ whole genome shotgun (WGS) entry which is preliminary data.</text>
</comment>
<feature type="compositionally biased region" description="Low complexity" evidence="1">
    <location>
        <begin position="103"/>
        <end position="131"/>
    </location>
</feature>
<feature type="compositionally biased region" description="Polar residues" evidence="1">
    <location>
        <begin position="145"/>
        <end position="154"/>
    </location>
</feature>